<evidence type="ECO:0000256" key="3">
    <source>
        <dbReference type="PIRSR" id="PIRSR005962-1"/>
    </source>
</evidence>
<dbReference type="NCBIfam" id="TIGR01891">
    <property type="entry name" value="amidohydrolases"/>
    <property type="match status" value="1"/>
</dbReference>
<keyword evidence="3" id="KW-0479">Metal-binding</keyword>
<reference evidence="9" key="3">
    <citation type="journal article" date="2018" name="Vet. Microbiol.">
        <title>Molecular epidemiology of methicillin-resistant staphylococci amongst veterinary personnel, personnel-owned pets, patients and the hospital environment of two companion animal veterinary hospitals.</title>
        <authorList>
            <person name="Worthing K.A."/>
            <person name="Brown J."/>
            <person name="Gerber L."/>
            <person name="Abraham S."/>
            <person name="Trott D."/>
            <person name="Norris J.M."/>
        </authorList>
    </citation>
    <scope>NUCLEOTIDE SEQUENCE [LARGE SCALE GENOMIC DNA]</scope>
    <source>
        <strain evidence="9">ST496-2</strain>
    </source>
</reference>
<evidence type="ECO:0000313" key="10">
    <source>
        <dbReference type="Proteomes" id="UP000600220"/>
    </source>
</evidence>
<dbReference type="SUPFAM" id="SSF55031">
    <property type="entry name" value="Bacterial exopeptidase dimerisation domain"/>
    <property type="match status" value="1"/>
</dbReference>
<dbReference type="EMBL" id="QQPC01000029">
    <property type="protein sequence ID" value="REA82417.1"/>
    <property type="molecule type" value="Genomic_DNA"/>
</dbReference>
<dbReference type="Gene3D" id="3.30.70.360">
    <property type="match status" value="1"/>
</dbReference>
<feature type="domain" description="Peptidase M20 dimerisation" evidence="4">
    <location>
        <begin position="187"/>
        <end position="260"/>
    </location>
</feature>
<gene>
    <name evidence="6" type="ORF">DD924_12800</name>
    <name evidence="7" type="ORF">DV961_05335</name>
    <name evidence="5" type="ORF">EGV54_09040</name>
</gene>
<dbReference type="Pfam" id="PF01546">
    <property type="entry name" value="Peptidase_M20"/>
    <property type="match status" value="1"/>
</dbReference>
<feature type="binding site" evidence="3">
    <location>
        <position position="138"/>
    </location>
    <ligand>
        <name>Mn(2+)</name>
        <dbReference type="ChEBI" id="CHEBI:29035"/>
        <label>2</label>
    </ligand>
</feature>
<protein>
    <submittedName>
        <fullName evidence="7">Amidohydrolase</fullName>
    </submittedName>
</protein>
<feature type="binding site" evidence="3">
    <location>
        <position position="163"/>
    </location>
    <ligand>
        <name>Mn(2+)</name>
        <dbReference type="ChEBI" id="CHEBI:29035"/>
        <label>2</label>
    </ligand>
</feature>
<dbReference type="Pfam" id="PF07687">
    <property type="entry name" value="M20_dimer"/>
    <property type="match status" value="1"/>
</dbReference>
<dbReference type="STRING" id="937773.SPSINT_0224"/>
<dbReference type="Proteomes" id="UP000256409">
    <property type="component" value="Unassembled WGS sequence"/>
</dbReference>
<accession>A0A2A4EIG9</accession>
<evidence type="ECO:0000256" key="1">
    <source>
        <dbReference type="ARBA" id="ARBA00006153"/>
    </source>
</evidence>
<sequence length="395" mass="44253">MTDWFQLAYDKEQEMVQTRRYLHQNPELSFQETKTHAYILQRLQQLNFEIDEKVGRNGIIARITGDESGSTIALRADFDALPIEDLKEVPYRSQVPGVMHACGHDGHTTILLTVAELLHAHQTQLKGTVVLIFQYGEEVMPGGAQEMIADNALMGVDKIYGNHLWSGYPTGTIHTRPGPMMAQPDEFNITIHGKGGHGAKPHETIDPIVILAEFILSAQKIVSRTLDPVKQAVISFGKIEAGEADNVIPDTATCRGTVRTFETDVQAHIYHKMDLLLQGLALANDITYTFDYIKGYLPVYNHEASAEIVKNAAHALNFRYQESDLMMVGEDFSFYLKARPGAFFLTGCGSAQKGTDWPHHSPHFDIDEDAMKYAVSTFMKILELEGIFKDELKRT</sequence>
<comment type="cofactor">
    <cofactor evidence="3">
        <name>Mn(2+)</name>
        <dbReference type="ChEBI" id="CHEBI:29035"/>
    </cofactor>
    <text evidence="3">The Mn(2+) ion enhances activity.</text>
</comment>
<name>A0A2A4EIG9_STAPS</name>
<dbReference type="AlphaFoldDB" id="A0A2A4EIG9"/>
<evidence type="ECO:0000313" key="6">
    <source>
        <dbReference type="EMBL" id="PWZ97177.1"/>
    </source>
</evidence>
<dbReference type="InterPro" id="IPR002933">
    <property type="entry name" value="Peptidase_M20"/>
</dbReference>
<evidence type="ECO:0000256" key="2">
    <source>
        <dbReference type="ARBA" id="ARBA00022801"/>
    </source>
</evidence>
<dbReference type="OrthoDB" id="2985724at2"/>
<reference evidence="5 10" key="4">
    <citation type="submission" date="2018-11" db="EMBL/GenBank/DDBJ databases">
        <authorList>
            <consortium name="Veterinary Laboratory Investigation and Response Network"/>
        </authorList>
    </citation>
    <scope>NUCLEOTIDE SEQUENCE [LARGE SCALE GENOMIC DNA]</scope>
    <source>
        <strain evidence="5 10">SPSE-18-VL-LA-PA-Ryan-0021</strain>
    </source>
</reference>
<dbReference type="InterPro" id="IPR036264">
    <property type="entry name" value="Bact_exopeptidase_dim_dom"/>
</dbReference>
<dbReference type="InterPro" id="IPR017439">
    <property type="entry name" value="Amidohydrolase"/>
</dbReference>
<evidence type="ECO:0000313" key="5">
    <source>
        <dbReference type="EMBL" id="EGQ4385235.1"/>
    </source>
</evidence>
<keyword evidence="3" id="KW-0464">Manganese</keyword>
<dbReference type="RefSeq" id="WP_037543936.1">
    <property type="nucleotide sequence ID" value="NZ_BAAFHQ010000010.1"/>
</dbReference>
<evidence type="ECO:0000313" key="7">
    <source>
        <dbReference type="EMBL" id="REA82417.1"/>
    </source>
</evidence>
<dbReference type="GO" id="GO:0016787">
    <property type="term" value="F:hydrolase activity"/>
    <property type="evidence" value="ECO:0007669"/>
    <property type="project" value="UniProtKB-KW"/>
</dbReference>
<proteinExistence type="inferred from homology"/>
<dbReference type="PANTHER" id="PTHR11014">
    <property type="entry name" value="PEPTIDASE M20 FAMILY MEMBER"/>
    <property type="match status" value="1"/>
</dbReference>
<dbReference type="EMBL" id="AAXKXX010000014">
    <property type="protein sequence ID" value="EGQ4385235.1"/>
    <property type="molecule type" value="Genomic_DNA"/>
</dbReference>
<feature type="binding site" evidence="3">
    <location>
        <position position="360"/>
    </location>
    <ligand>
        <name>Mn(2+)</name>
        <dbReference type="ChEBI" id="CHEBI:29035"/>
        <label>2</label>
    </ligand>
</feature>
<reference evidence="7" key="2">
    <citation type="journal article" date="2018" name="Vet. Microbiol.">
        <title>Methicillin-resistant staphylococci amongst veterinary personnel, personnel-owned pets, patients and the hospital environment of two small animal veterinary hospitals.</title>
        <authorList>
            <person name="Worthing K.A."/>
            <person name="Brown J."/>
            <person name="Gerber L."/>
            <person name="Abraham S."/>
            <person name="Trott D."/>
            <person name="Norris J.M."/>
        </authorList>
    </citation>
    <scope>NUCLEOTIDE SEQUENCE</scope>
    <source>
        <strain evidence="7">ST496-2</strain>
    </source>
</reference>
<dbReference type="GO" id="GO:0046872">
    <property type="term" value="F:metal ion binding"/>
    <property type="evidence" value="ECO:0007669"/>
    <property type="project" value="UniProtKB-KW"/>
</dbReference>
<dbReference type="Proteomes" id="UP000246351">
    <property type="component" value="Unassembled WGS sequence"/>
</dbReference>
<dbReference type="Gene3D" id="3.40.630.10">
    <property type="entry name" value="Zn peptidases"/>
    <property type="match status" value="1"/>
</dbReference>
<reference evidence="6 8" key="1">
    <citation type="journal article" date="2018" name="Vet. Microbiol.">
        <title>Clonal diversity and geographic distribution of methicillin-resistant Staphylococcus pseudintermedius from Australian animals: Discovery of novel sequence types.</title>
        <authorList>
            <person name="Worthing K.A."/>
            <person name="Abraham S."/>
            <person name="Coombs G.W."/>
            <person name="Pang S."/>
            <person name="Saputra S."/>
            <person name="Jordan D."/>
            <person name="Trott D.J."/>
            <person name="Norris J.M."/>
        </authorList>
    </citation>
    <scope>NUCLEOTIDE SEQUENCE [LARGE SCALE GENOMIC DNA]</scope>
    <source>
        <strain evidence="6 8">ST71 3</strain>
    </source>
</reference>
<feature type="binding site" evidence="3">
    <location>
        <position position="104"/>
    </location>
    <ligand>
        <name>Mn(2+)</name>
        <dbReference type="ChEBI" id="CHEBI:29035"/>
        <label>2</label>
    </ligand>
</feature>
<evidence type="ECO:0000259" key="4">
    <source>
        <dbReference type="Pfam" id="PF07687"/>
    </source>
</evidence>
<feature type="binding site" evidence="3">
    <location>
        <position position="102"/>
    </location>
    <ligand>
        <name>Mn(2+)</name>
        <dbReference type="ChEBI" id="CHEBI:29035"/>
        <label>2</label>
    </ligand>
</feature>
<keyword evidence="2 7" id="KW-0378">Hydrolase</keyword>
<dbReference type="SUPFAM" id="SSF53187">
    <property type="entry name" value="Zn-dependent exopeptidases"/>
    <property type="match status" value="1"/>
</dbReference>
<dbReference type="EMBL" id="QEIV01001283">
    <property type="protein sequence ID" value="PWZ97177.1"/>
    <property type="molecule type" value="Genomic_DNA"/>
</dbReference>
<comment type="similarity">
    <text evidence="1">Belongs to the peptidase M20 family.</text>
</comment>
<keyword evidence="10" id="KW-1185">Reference proteome</keyword>
<dbReference type="PANTHER" id="PTHR11014:SF63">
    <property type="entry name" value="METALLOPEPTIDASE, PUTATIVE (AFU_ORTHOLOGUE AFUA_6G09600)-RELATED"/>
    <property type="match status" value="1"/>
</dbReference>
<evidence type="ECO:0000313" key="8">
    <source>
        <dbReference type="Proteomes" id="UP000246351"/>
    </source>
</evidence>
<dbReference type="FunFam" id="3.30.70.360:FF:000014">
    <property type="entry name" value="N-acyl-L-amino acid amidohydrolase"/>
    <property type="match status" value="1"/>
</dbReference>
<dbReference type="InterPro" id="IPR011650">
    <property type="entry name" value="Peptidase_M20_dimer"/>
</dbReference>
<dbReference type="PIRSF" id="PIRSF005962">
    <property type="entry name" value="Pept_M20D_amidohydro"/>
    <property type="match status" value="1"/>
</dbReference>
<evidence type="ECO:0000313" key="9">
    <source>
        <dbReference type="Proteomes" id="UP000256409"/>
    </source>
</evidence>
<organism evidence="7 9">
    <name type="scientific">Staphylococcus pseudintermedius</name>
    <dbReference type="NCBI Taxonomy" id="283734"/>
    <lineage>
        <taxon>Bacteria</taxon>
        <taxon>Bacillati</taxon>
        <taxon>Bacillota</taxon>
        <taxon>Bacilli</taxon>
        <taxon>Bacillales</taxon>
        <taxon>Staphylococcaceae</taxon>
        <taxon>Staphylococcus</taxon>
        <taxon>Staphylococcus intermedius group</taxon>
    </lineage>
</organism>
<dbReference type="Proteomes" id="UP000600220">
    <property type="component" value="Unassembled WGS sequence"/>
</dbReference>
<comment type="caution">
    <text evidence="7">The sequence shown here is derived from an EMBL/GenBank/DDBJ whole genome shotgun (WGS) entry which is preliminary data.</text>
</comment>